<dbReference type="Proteomes" id="UP000565262">
    <property type="component" value="Unassembled WGS sequence"/>
</dbReference>
<dbReference type="GO" id="GO:0050313">
    <property type="term" value="F:sulfur dioxygenase activity"/>
    <property type="evidence" value="ECO:0007669"/>
    <property type="project" value="InterPro"/>
</dbReference>
<organism evidence="3 4">
    <name type="scientific">Oceanospirillum sediminis</name>
    <dbReference type="NCBI Taxonomy" id="2760088"/>
    <lineage>
        <taxon>Bacteria</taxon>
        <taxon>Pseudomonadati</taxon>
        <taxon>Pseudomonadota</taxon>
        <taxon>Gammaproteobacteria</taxon>
        <taxon>Oceanospirillales</taxon>
        <taxon>Oceanospirillaceae</taxon>
        <taxon>Oceanospirillum</taxon>
    </lineage>
</organism>
<dbReference type="InterPro" id="IPR051682">
    <property type="entry name" value="Mito_Persulfide_Diox"/>
</dbReference>
<feature type="domain" description="Metallo-beta-lactamase" evidence="2">
    <location>
        <begin position="14"/>
        <end position="204"/>
    </location>
</feature>
<sequence>MQPQIKSFYHAPTFTFTYVVHDGQNPECAVIDPVLDFDNKSGNTSTESADTVIQWLESQGLKLKWILETHAHADHITAAKYFQQQCGGDIAIGDHIHLVQGVFKTVFNYGEEFIADGQQFDLTLRDNSTLALGGMQIQIMHTPGHTPACISYKVGDNIFVGDTLFMPDTGTARCDFPGGDAATLYDSIHKLLSFPDETHLYMCHDYPDGRDSREVCTVAEQKANNIHIGRGTSKADFIAMREQRDSTLDMPALILPSIQINIRAGLLPEAEDNGVSYLKLPLNQF</sequence>
<keyword evidence="4" id="KW-1185">Reference proteome</keyword>
<protein>
    <submittedName>
        <fullName evidence="3">MBL fold metallo-hydrolase</fullName>
    </submittedName>
</protein>
<dbReference type="AlphaFoldDB" id="A0A839IPY5"/>
<reference evidence="3 4" key="1">
    <citation type="submission" date="2020-08" db="EMBL/GenBank/DDBJ databases">
        <title>Oceanospirillum sp. nov. isolated from marine sediment.</title>
        <authorList>
            <person name="Ji X."/>
        </authorList>
    </citation>
    <scope>NUCLEOTIDE SEQUENCE [LARGE SCALE GENOMIC DNA]</scope>
    <source>
        <strain evidence="3 4">D5</strain>
    </source>
</reference>
<dbReference type="PANTHER" id="PTHR43084">
    <property type="entry name" value="PERSULFIDE DIOXYGENASE ETHE1"/>
    <property type="match status" value="1"/>
</dbReference>
<evidence type="ECO:0000259" key="2">
    <source>
        <dbReference type="SMART" id="SM00849"/>
    </source>
</evidence>
<gene>
    <name evidence="3" type="ORF">H4O21_06710</name>
</gene>
<evidence type="ECO:0000313" key="4">
    <source>
        <dbReference type="Proteomes" id="UP000565262"/>
    </source>
</evidence>
<dbReference type="InterPro" id="IPR044528">
    <property type="entry name" value="POD-like_MBL-fold"/>
</dbReference>
<dbReference type="GO" id="GO:0006749">
    <property type="term" value="P:glutathione metabolic process"/>
    <property type="evidence" value="ECO:0007669"/>
    <property type="project" value="InterPro"/>
</dbReference>
<proteinExistence type="predicted"/>
<evidence type="ECO:0000313" key="3">
    <source>
        <dbReference type="EMBL" id="MBB1486296.1"/>
    </source>
</evidence>
<dbReference type="GO" id="GO:0070813">
    <property type="term" value="P:hydrogen sulfide metabolic process"/>
    <property type="evidence" value="ECO:0007669"/>
    <property type="project" value="TreeGrafter"/>
</dbReference>
<comment type="caution">
    <text evidence="3">The sequence shown here is derived from an EMBL/GenBank/DDBJ whole genome shotgun (WGS) entry which is preliminary data.</text>
</comment>
<keyword evidence="3" id="KW-0378">Hydrolase</keyword>
<evidence type="ECO:0000256" key="1">
    <source>
        <dbReference type="ARBA" id="ARBA00022723"/>
    </source>
</evidence>
<dbReference type="InterPro" id="IPR001279">
    <property type="entry name" value="Metallo-B-lactamas"/>
</dbReference>
<dbReference type="GO" id="GO:0046872">
    <property type="term" value="F:metal ion binding"/>
    <property type="evidence" value="ECO:0007669"/>
    <property type="project" value="UniProtKB-KW"/>
</dbReference>
<keyword evidence="1" id="KW-0479">Metal-binding</keyword>
<accession>A0A839IPY5</accession>
<dbReference type="Pfam" id="PF00753">
    <property type="entry name" value="Lactamase_B"/>
    <property type="match status" value="1"/>
</dbReference>
<dbReference type="SMART" id="SM00849">
    <property type="entry name" value="Lactamase_B"/>
    <property type="match status" value="1"/>
</dbReference>
<dbReference type="SUPFAM" id="SSF56281">
    <property type="entry name" value="Metallo-hydrolase/oxidoreductase"/>
    <property type="match status" value="1"/>
</dbReference>
<dbReference type="EMBL" id="JACJFM010000006">
    <property type="protein sequence ID" value="MBB1486296.1"/>
    <property type="molecule type" value="Genomic_DNA"/>
</dbReference>
<dbReference type="GO" id="GO:0016787">
    <property type="term" value="F:hydrolase activity"/>
    <property type="evidence" value="ECO:0007669"/>
    <property type="project" value="UniProtKB-KW"/>
</dbReference>
<dbReference type="InterPro" id="IPR036866">
    <property type="entry name" value="RibonucZ/Hydroxyglut_hydro"/>
</dbReference>
<dbReference type="PANTHER" id="PTHR43084:SF1">
    <property type="entry name" value="PERSULFIDE DIOXYGENASE ETHE1, MITOCHONDRIAL"/>
    <property type="match status" value="1"/>
</dbReference>
<name>A0A839IPY5_9GAMM</name>
<dbReference type="CDD" id="cd07724">
    <property type="entry name" value="POD-like_MBL-fold"/>
    <property type="match status" value="1"/>
</dbReference>
<dbReference type="Gene3D" id="3.60.15.10">
    <property type="entry name" value="Ribonuclease Z/Hydroxyacylglutathione hydrolase-like"/>
    <property type="match status" value="1"/>
</dbReference>
<dbReference type="RefSeq" id="WP_182808074.1">
    <property type="nucleotide sequence ID" value="NZ_JACJFM010000006.1"/>
</dbReference>